<reference evidence="2" key="1">
    <citation type="submission" date="2017-02" db="UniProtKB">
        <authorList>
            <consortium name="WormBaseParasite"/>
        </authorList>
    </citation>
    <scope>IDENTIFICATION</scope>
</reference>
<sequence length="69" mass="8078">MIICWFSRQFKNVNVNTRNHASQDLFCDTASLPEREDVLQPPLWGWMLGDRQEDILHSDRGKALGPYFI</sequence>
<evidence type="ECO:0000313" key="1">
    <source>
        <dbReference type="Proteomes" id="UP000046392"/>
    </source>
</evidence>
<dbReference type="AlphaFoldDB" id="A0A0N5BKJ3"/>
<accession>A0A0N5BKJ3</accession>
<evidence type="ECO:0000313" key="2">
    <source>
        <dbReference type="WBParaSite" id="SPAL_0000644900.1"/>
    </source>
</evidence>
<dbReference type="WBParaSite" id="SPAL_0000644900.1">
    <property type="protein sequence ID" value="SPAL_0000644900.1"/>
    <property type="gene ID" value="SPAL_0000644900"/>
</dbReference>
<protein>
    <submittedName>
        <fullName evidence="2">Uncharacterized protein</fullName>
    </submittedName>
</protein>
<proteinExistence type="predicted"/>
<dbReference type="Proteomes" id="UP000046392">
    <property type="component" value="Unplaced"/>
</dbReference>
<organism evidence="1 2">
    <name type="scientific">Strongyloides papillosus</name>
    <name type="common">Intestinal threadworm</name>
    <dbReference type="NCBI Taxonomy" id="174720"/>
    <lineage>
        <taxon>Eukaryota</taxon>
        <taxon>Metazoa</taxon>
        <taxon>Ecdysozoa</taxon>
        <taxon>Nematoda</taxon>
        <taxon>Chromadorea</taxon>
        <taxon>Rhabditida</taxon>
        <taxon>Tylenchina</taxon>
        <taxon>Panagrolaimomorpha</taxon>
        <taxon>Strongyloidoidea</taxon>
        <taxon>Strongyloididae</taxon>
        <taxon>Strongyloides</taxon>
    </lineage>
</organism>
<keyword evidence="1" id="KW-1185">Reference proteome</keyword>
<name>A0A0N5BKJ3_STREA</name>